<dbReference type="InterPro" id="IPR048319">
    <property type="entry name" value="Vps52_CC"/>
</dbReference>
<feature type="compositionally biased region" description="Basic and acidic residues" evidence="6">
    <location>
        <begin position="12"/>
        <end position="28"/>
    </location>
</feature>
<dbReference type="Proteomes" id="UP001255856">
    <property type="component" value="Unassembled WGS sequence"/>
</dbReference>
<evidence type="ECO:0000256" key="3">
    <source>
        <dbReference type="ARBA" id="ARBA00022448"/>
    </source>
</evidence>
<proteinExistence type="inferred from homology"/>
<feature type="region of interest" description="Disordered" evidence="6">
    <location>
        <begin position="1"/>
        <end position="35"/>
    </location>
</feature>
<dbReference type="GO" id="GO:0019905">
    <property type="term" value="F:syntaxin binding"/>
    <property type="evidence" value="ECO:0007669"/>
    <property type="project" value="TreeGrafter"/>
</dbReference>
<keyword evidence="4" id="KW-0653">Protein transport</keyword>
<protein>
    <submittedName>
        <fullName evidence="9">Uncharacterized protein</fullName>
    </submittedName>
</protein>
<comment type="caution">
    <text evidence="9">The sequence shown here is derived from an EMBL/GenBank/DDBJ whole genome shotgun (WGS) entry which is preliminary data.</text>
</comment>
<gene>
    <name evidence="9" type="ORF">QBZ16_002662</name>
</gene>
<evidence type="ECO:0000256" key="1">
    <source>
        <dbReference type="ARBA" id="ARBA00004601"/>
    </source>
</evidence>
<comment type="similarity">
    <text evidence="2">Belongs to the VPS52 family.</text>
</comment>
<dbReference type="InterPro" id="IPR007258">
    <property type="entry name" value="Vps52"/>
</dbReference>
<accession>A0AAD9IN03</accession>
<sequence length="729" mass="78412">MAATGVSQARSEASDLHSGDAVHHEDSKSQAPSLEASVDDLSLELGELDLTSENINLSGIEKDVESLADHDLLKAILDQGLDPREYGRRYEDELRQAELASIEDYVAEADSLKALYSEILECDGVLQEVESVLSGFMTKLGSDSIVGFVNKVALPPPLIQGIVQAPPQSDEFLAAVIELGEKLKLAAADAELKGTVALKDVTPELDKLKLKATVKCRAFLFERIWDFRKPRTNVQIKQPVLLRYKPLVQFLAAQSQDIYGEVRAAYIDKMSGKMLDLFRNYWAVLDRLEERVLTEADTLGALPAGATGGVLSALFARPGAGDRDAGVWALNDRAFVLSHVEAPPLVLHAAEAEGRRFPYEALFRSVNKLLMDTAAHEYLFCSEFWGDAGQHDPITLLLLARLNRECGLAMSRRRVPALDGFYDRINLLIWPRLKAVLDQQLASVRAMPLDAAAAGAVSGGVHVLTERYASLMAALLTLQAELPDEPLETNTERLRYAIMSTLLALSRQLPSRRGGTVFLILNFGHVVAALRAAAARAGPVPRAASLGPGGAPSGTSSASSSTGSLPRTASLAPELAAASKGLGASGATLLKEFEDGLQRCTAAYVDDALKAAFARLVAFVSRGEAVAGAWREHGAEHGAALDLADAKAVLEDFSATWQTKAEALSREVASDFGATPAARSVLQALFTQLLMQYSRFLELLKRQGSADADLTRDAATLPSVMYGLNALSR</sequence>
<dbReference type="GO" id="GO:0006896">
    <property type="term" value="P:Golgi to vacuole transport"/>
    <property type="evidence" value="ECO:0007669"/>
    <property type="project" value="TreeGrafter"/>
</dbReference>
<dbReference type="GO" id="GO:0000938">
    <property type="term" value="C:GARP complex"/>
    <property type="evidence" value="ECO:0007669"/>
    <property type="project" value="TreeGrafter"/>
</dbReference>
<name>A0AAD9IN03_PROWI</name>
<dbReference type="GO" id="GO:0032456">
    <property type="term" value="P:endocytic recycling"/>
    <property type="evidence" value="ECO:0007669"/>
    <property type="project" value="TreeGrafter"/>
</dbReference>
<evidence type="ECO:0000256" key="2">
    <source>
        <dbReference type="ARBA" id="ARBA00008180"/>
    </source>
</evidence>
<feature type="domain" description="Vps52 C-terminal" evidence="8">
    <location>
        <begin position="270"/>
        <end position="385"/>
    </location>
</feature>
<evidence type="ECO:0000259" key="7">
    <source>
        <dbReference type="Pfam" id="PF04129"/>
    </source>
</evidence>
<evidence type="ECO:0000313" key="9">
    <source>
        <dbReference type="EMBL" id="KAK2078972.1"/>
    </source>
</evidence>
<dbReference type="EMBL" id="JASFZW010000003">
    <property type="protein sequence ID" value="KAK2078972.1"/>
    <property type="molecule type" value="Genomic_DNA"/>
</dbReference>
<evidence type="ECO:0000256" key="6">
    <source>
        <dbReference type="SAM" id="MobiDB-lite"/>
    </source>
</evidence>
<evidence type="ECO:0000256" key="5">
    <source>
        <dbReference type="ARBA" id="ARBA00023034"/>
    </source>
</evidence>
<feature type="compositionally biased region" description="Polar residues" evidence="6">
    <location>
        <begin position="1"/>
        <end position="11"/>
    </location>
</feature>
<feature type="domain" description="Vps52 C-terminal" evidence="8">
    <location>
        <begin position="391"/>
        <end position="535"/>
    </location>
</feature>
<dbReference type="InterPro" id="IPR048361">
    <property type="entry name" value="Vps52_C"/>
</dbReference>
<dbReference type="AlphaFoldDB" id="A0AAD9IN03"/>
<evidence type="ECO:0000259" key="8">
    <source>
        <dbReference type="Pfam" id="PF20655"/>
    </source>
</evidence>
<dbReference type="PANTHER" id="PTHR14190">
    <property type="entry name" value="SUPPRESSOR OF ACTIN MUTATIONS 2/VACUOLAR PROTEIN SORTING 52"/>
    <property type="match status" value="1"/>
</dbReference>
<dbReference type="Pfam" id="PF20655">
    <property type="entry name" value="Vps52_C"/>
    <property type="match status" value="2"/>
</dbReference>
<dbReference type="Pfam" id="PF04129">
    <property type="entry name" value="Vps52_CC"/>
    <property type="match status" value="1"/>
</dbReference>
<evidence type="ECO:0000313" key="10">
    <source>
        <dbReference type="Proteomes" id="UP001255856"/>
    </source>
</evidence>
<dbReference type="GO" id="GO:0005829">
    <property type="term" value="C:cytosol"/>
    <property type="evidence" value="ECO:0007669"/>
    <property type="project" value="GOC"/>
</dbReference>
<dbReference type="PANTHER" id="PTHR14190:SF7">
    <property type="entry name" value="VACUOLAR PROTEIN SORTING-ASSOCIATED PROTEIN 52 HOMOLOG"/>
    <property type="match status" value="1"/>
</dbReference>
<organism evidence="9 10">
    <name type="scientific">Prototheca wickerhamii</name>
    <dbReference type="NCBI Taxonomy" id="3111"/>
    <lineage>
        <taxon>Eukaryota</taxon>
        <taxon>Viridiplantae</taxon>
        <taxon>Chlorophyta</taxon>
        <taxon>core chlorophytes</taxon>
        <taxon>Trebouxiophyceae</taxon>
        <taxon>Chlorellales</taxon>
        <taxon>Chlorellaceae</taxon>
        <taxon>Prototheca</taxon>
    </lineage>
</organism>
<keyword evidence="10" id="KW-1185">Reference proteome</keyword>
<evidence type="ECO:0000256" key="4">
    <source>
        <dbReference type="ARBA" id="ARBA00022927"/>
    </source>
</evidence>
<keyword evidence="3" id="KW-0813">Transport</keyword>
<comment type="subcellular location">
    <subcellularLocation>
        <location evidence="1">Golgi apparatus</location>
        <location evidence="1">trans-Golgi network</location>
    </subcellularLocation>
</comment>
<dbReference type="GO" id="GO:0042147">
    <property type="term" value="P:retrograde transport, endosome to Golgi"/>
    <property type="evidence" value="ECO:0007669"/>
    <property type="project" value="TreeGrafter"/>
</dbReference>
<feature type="region of interest" description="Disordered" evidence="6">
    <location>
        <begin position="541"/>
        <end position="567"/>
    </location>
</feature>
<dbReference type="GO" id="GO:0015031">
    <property type="term" value="P:protein transport"/>
    <property type="evidence" value="ECO:0007669"/>
    <property type="project" value="UniProtKB-KW"/>
</dbReference>
<feature type="compositionally biased region" description="Low complexity" evidence="6">
    <location>
        <begin position="553"/>
        <end position="567"/>
    </location>
</feature>
<keyword evidence="5" id="KW-0333">Golgi apparatus</keyword>
<reference evidence="9" key="1">
    <citation type="submission" date="2021-01" db="EMBL/GenBank/DDBJ databases">
        <authorList>
            <person name="Eckstrom K.M.E."/>
        </authorList>
    </citation>
    <scope>NUCLEOTIDE SEQUENCE</scope>
    <source>
        <strain evidence="9">UVCC 0001</strain>
    </source>
</reference>
<feature type="domain" description="Vps52 coiled-coil" evidence="7">
    <location>
        <begin position="146"/>
        <end position="251"/>
    </location>
</feature>